<protein>
    <submittedName>
        <fullName evidence="6">Pdr6p</fullName>
    </submittedName>
</protein>
<evidence type="ECO:0000256" key="2">
    <source>
        <dbReference type="ARBA" id="ARBA00007991"/>
    </source>
</evidence>
<dbReference type="EMBL" id="CP017624">
    <property type="protein sequence ID" value="AOW27091.1"/>
    <property type="molecule type" value="Genomic_DNA"/>
</dbReference>
<sequence>MSDELNIEGVARDIELLYSSSNALVIHELQERLQTYQKSEIGYQLGFKLLENSNKNVKYFGALTITVFLNTHDSSVIFENCFNQVLGVLIELSTTDFTGNLFIIKKLISNLSLLYIMNSEVANFDPVFRLLSAISGSKDTAMSTMISQLQDEKQLELLLLFLLILAEDIIKLPTQSPKLHTLIHNTVFKYCSVLFEYLYNNLPSISTRIILLSLDCLSSWVVYISVAETNSEERYNDDVQVFLQYLLKQLDIETNINNMEILNKSFTLFTEIIDNVPRILSPLRSTIFDILFGKNKFGTRYTKLICTSQEFRETYSLEIENYVNLVISYLGLNLVLITRNINDINVVNIIQMTMALSSIPGIPTEDENVSEQFIVFWEDFTETYIDDAEEMKPQFTADQDQANFIAKRNEILLEVSRIFFKKVLYYPAATKEFRSYRNSVAELFGSLYSLMGVSLYSSICDLICFNLDQQDRTTETFQNLEAGLYLIYKITSDIYFHDDHEEDDFGKVTLTPLINEMFNKHLVSVVEGAPEFVTKQLQITLLNVMSVLPFFYRNEVGSQHLPATFNFLFNIILNGANETISLIASRTVYKICQDSEEKLIPFLPNLELILLEMLKNPNIDDTIRERMTHSYISIARATKNPVDWGNRVHGVLMEIESCYSSLNEELEAYAVSLISCISEMSNASLLPEDVEDYLTLEQLNIHKAYWIEDPLEIRSKVLKNLKLFSLETNMLSRNSIVTEKCCNVLKYGFREELPGPFTFSVDIVFEYLVAKVQNCNTQSIPIIHGLLETIIITSFKTINPDATEILLNSIFIEIYSTIVSDVDLVKSSLDLFTTILEKRPALLLQTPFFSDTIIPFAIQPLYLHEIFVVKSVTKFWNTAITLKKGNSNDHQQIKDIINSSIQNTTIGVLLIEALLSGFVSAPRSAIEYYFPLFRTLIARMPLEVKNWIRHVLLNSSMGKAPLDSKESETFLNKLLLTRGQRQANDVLRDYWLQVNKLTNFIKYI</sequence>
<keyword evidence="7" id="KW-1185">Reference proteome</keyword>
<dbReference type="InterPro" id="IPR051345">
    <property type="entry name" value="Importin_beta-like_NTR"/>
</dbReference>
<proteinExistence type="inferred from homology"/>
<evidence type="ECO:0000313" key="5">
    <source>
        <dbReference type="CGD" id="CAL0000183439"/>
    </source>
</evidence>
<dbReference type="OrthoDB" id="2016913at2759"/>
<evidence type="ECO:0000313" key="7">
    <source>
        <dbReference type="Proteomes" id="UP000000559"/>
    </source>
</evidence>
<dbReference type="GeneID" id="3638824"/>
<dbReference type="VEuPathDB" id="FungiDB:C2_00370W_A"/>
<dbReference type="InterPro" id="IPR016024">
    <property type="entry name" value="ARM-type_fold"/>
</dbReference>
<dbReference type="SUPFAM" id="SSF48371">
    <property type="entry name" value="ARM repeat"/>
    <property type="match status" value="1"/>
</dbReference>
<dbReference type="PANTHER" id="PTHR12363">
    <property type="entry name" value="TRANSPORTIN 3 AND IMPORTIN 13"/>
    <property type="match status" value="1"/>
</dbReference>
<evidence type="ECO:0000313" key="6">
    <source>
        <dbReference type="EMBL" id="AOW27091.1"/>
    </source>
</evidence>
<reference evidence="6 7" key="1">
    <citation type="journal article" date="2004" name="Proc. Natl. Acad. Sci. U.S.A.">
        <title>The diploid genome sequence of Candida albicans.</title>
        <authorList>
            <person name="Jones T."/>
            <person name="Federspiel N.A."/>
            <person name="Chibana H."/>
            <person name="Dungan J."/>
            <person name="Kalman S."/>
            <person name="Magee B.B."/>
            <person name="Newport G."/>
            <person name="Thorstenson Y.R."/>
            <person name="Agabian N."/>
            <person name="Magee P.T."/>
            <person name="Davis R.W."/>
            <person name="Scherer S."/>
        </authorList>
    </citation>
    <scope>NUCLEOTIDE SEQUENCE [LARGE SCALE GENOMIC DNA]</scope>
    <source>
        <strain evidence="7">SC5314 / ATCC MYA-2876</strain>
    </source>
</reference>
<dbReference type="Gene3D" id="1.25.10.10">
    <property type="entry name" value="Leucine-rich Repeat Variant"/>
    <property type="match status" value="1"/>
</dbReference>
<organism evidence="6 7">
    <name type="scientific">Candida albicans (strain SC5314 / ATCC MYA-2876)</name>
    <name type="common">Yeast</name>
    <dbReference type="NCBI Taxonomy" id="237561"/>
    <lineage>
        <taxon>Eukaryota</taxon>
        <taxon>Fungi</taxon>
        <taxon>Dikarya</taxon>
        <taxon>Ascomycota</taxon>
        <taxon>Saccharomycotina</taxon>
        <taxon>Pichiomycetes</taxon>
        <taxon>Debaryomycetaceae</taxon>
        <taxon>Candida/Lodderomyces clade</taxon>
        <taxon>Candida</taxon>
    </lineage>
</organism>
<dbReference type="PANTHER" id="PTHR12363:SF33">
    <property type="entry name" value="IMPORTIN-13"/>
    <property type="match status" value="1"/>
</dbReference>
<dbReference type="RefSeq" id="XP_719540.2">
    <property type="nucleotide sequence ID" value="XM_714447.2"/>
</dbReference>
<dbReference type="GO" id="GO:0005737">
    <property type="term" value="C:cytoplasm"/>
    <property type="evidence" value="ECO:0000318"/>
    <property type="project" value="GO_Central"/>
</dbReference>
<keyword evidence="3" id="KW-0813">Transport</keyword>
<dbReference type="SMR" id="A0A1D8PG38"/>
<dbReference type="GO" id="GO:0005634">
    <property type="term" value="C:nucleus"/>
    <property type="evidence" value="ECO:0007669"/>
    <property type="project" value="UniProtKB-SubCell"/>
</dbReference>
<dbReference type="GO" id="GO:0006606">
    <property type="term" value="P:protein import into nucleus"/>
    <property type="evidence" value="ECO:0000318"/>
    <property type="project" value="GO_Central"/>
</dbReference>
<comment type="similarity">
    <text evidence="2">Belongs to the importin beta family.</text>
</comment>
<dbReference type="InterPro" id="IPR011989">
    <property type="entry name" value="ARM-like"/>
</dbReference>
<dbReference type="STRING" id="237561.A0A1D8PG38"/>
<dbReference type="KEGG" id="cal:CAALFM_C200370WA"/>
<gene>
    <name evidence="5 6" type="primary">PDR6</name>
    <name evidence="6" type="ordered locus">CAALFM_C200370WA</name>
    <name evidence="5" type="ordered locus">orf19.9641</name>
</gene>
<keyword evidence="4" id="KW-0539">Nucleus</keyword>
<evidence type="ECO:0000256" key="3">
    <source>
        <dbReference type="ARBA" id="ARBA00022448"/>
    </source>
</evidence>
<reference evidence="6 7" key="3">
    <citation type="journal article" date="2013" name="Genome Biol.">
        <title>Assembly of a phased diploid Candida albicans genome facilitates allele-specific measurements and provides a simple model for repeat and indel structure.</title>
        <authorList>
            <person name="Muzzey D."/>
            <person name="Schwartz K."/>
            <person name="Weissman J.S."/>
            <person name="Sherlock G."/>
        </authorList>
    </citation>
    <scope>NUCLEOTIDE SEQUENCE [LARGE SCALE GENOMIC DNA]</scope>
    <source>
        <strain evidence="7">SC5314 / ATCC MYA-2876</strain>
    </source>
</reference>
<dbReference type="eggNOG" id="KOG2022">
    <property type="taxonomic scope" value="Eukaryota"/>
</dbReference>
<dbReference type="CGD" id="CAL0000183439">
    <property type="gene designation" value="PDR6"/>
</dbReference>
<comment type="subcellular location">
    <subcellularLocation>
        <location evidence="1">Nucleus</location>
    </subcellularLocation>
</comment>
<evidence type="ECO:0000256" key="4">
    <source>
        <dbReference type="ARBA" id="ARBA00023242"/>
    </source>
</evidence>
<dbReference type="FunCoup" id="A0A1D8PG38">
    <property type="interactions" value="254"/>
</dbReference>
<dbReference type="Proteomes" id="UP000000559">
    <property type="component" value="Chromosome 2"/>
</dbReference>
<name>A0A1D8PG38_CANAL</name>
<accession>A0A1D8PG38</accession>
<reference evidence="6 7" key="2">
    <citation type="journal article" date="2007" name="Genome Biol.">
        <title>Assembly of the Candida albicans genome into sixteen supercontigs aligned on the eight chromosomes.</title>
        <authorList>
            <person name="van het Hoog M."/>
            <person name="Rast T.J."/>
            <person name="Martchenko M."/>
            <person name="Grindle S."/>
            <person name="Dignard D."/>
            <person name="Hogues H."/>
            <person name="Cuomo C."/>
            <person name="Berriman M."/>
            <person name="Scherer S."/>
            <person name="Magee B.B."/>
            <person name="Whiteway M."/>
            <person name="Chibana H."/>
            <person name="Nantel A."/>
            <person name="Magee P.T."/>
        </authorList>
    </citation>
    <scope>GENOME REANNOTATION</scope>
    <source>
        <strain evidence="7">SC5314 / ATCC MYA-2876</strain>
    </source>
</reference>
<evidence type="ECO:0000256" key="1">
    <source>
        <dbReference type="ARBA" id="ARBA00004123"/>
    </source>
</evidence>
<dbReference type="AlphaFoldDB" id="A0A1D8PG38"/>
<dbReference type="InParanoid" id="A0A1D8PG38"/>